<keyword evidence="1" id="KW-0812">Transmembrane</keyword>
<dbReference type="Proteomes" id="UP000279457">
    <property type="component" value="Unassembled WGS sequence"/>
</dbReference>
<gene>
    <name evidence="2" type="ORF">EB241_04345</name>
</gene>
<evidence type="ECO:0000313" key="2">
    <source>
        <dbReference type="EMBL" id="RQM39661.1"/>
    </source>
</evidence>
<comment type="caution">
    <text evidence="2">The sequence shown here is derived from an EMBL/GenBank/DDBJ whole genome shotgun (WGS) entry which is preliminary data.</text>
</comment>
<feature type="transmembrane region" description="Helical" evidence="1">
    <location>
        <begin position="12"/>
        <end position="42"/>
    </location>
</feature>
<keyword evidence="1" id="KW-1133">Transmembrane helix</keyword>
<dbReference type="RefSeq" id="WP_233592531.1">
    <property type="nucleotide sequence ID" value="NZ_RHHM01000002.1"/>
</dbReference>
<keyword evidence="1" id="KW-0472">Membrane</keyword>
<dbReference type="EMBL" id="RHHM01000002">
    <property type="protein sequence ID" value="RQM39661.1"/>
    <property type="molecule type" value="Genomic_DNA"/>
</dbReference>
<organism evidence="2 3">
    <name type="scientific">Erwinia psidii</name>
    <dbReference type="NCBI Taxonomy" id="69224"/>
    <lineage>
        <taxon>Bacteria</taxon>
        <taxon>Pseudomonadati</taxon>
        <taxon>Pseudomonadota</taxon>
        <taxon>Gammaproteobacteria</taxon>
        <taxon>Enterobacterales</taxon>
        <taxon>Erwiniaceae</taxon>
        <taxon>Erwinia</taxon>
    </lineage>
</organism>
<evidence type="ECO:0000313" key="3">
    <source>
        <dbReference type="Proteomes" id="UP000279457"/>
    </source>
</evidence>
<reference evidence="2 3" key="1">
    <citation type="submission" date="2018-10" db="EMBL/GenBank/DDBJ databases">
        <title>Draft genome sequence for the type isolate of Erwinia psidii, agent causal of bacterial blight in guava (Psidium guajava) and wilt and die-back of Eucalyptus spp.</title>
        <authorList>
            <person name="Hermenegildo P.S."/>
            <person name="Santos S.A."/>
            <person name="Guimaraes L.M.S."/>
            <person name="Vidigal P.M.P."/>
            <person name="Pereira I.C."/>
            <person name="Badel J.L."/>
            <person name="Alfenas-Zerbini P."/>
            <person name="Ferreira M.A.S.V."/>
            <person name="Alfenas A.C."/>
        </authorList>
    </citation>
    <scope>NUCLEOTIDE SEQUENCE [LARGE SCALE GENOMIC DNA]</scope>
    <source>
        <strain evidence="2 3">IBSBF 435</strain>
    </source>
</reference>
<dbReference type="AlphaFoldDB" id="A0A3N6SLE7"/>
<keyword evidence="3" id="KW-1185">Reference proteome</keyword>
<name>A0A3N6SLE7_9GAMM</name>
<protein>
    <submittedName>
        <fullName evidence="2">Uncharacterized protein</fullName>
    </submittedName>
</protein>
<evidence type="ECO:0000256" key="1">
    <source>
        <dbReference type="SAM" id="Phobius"/>
    </source>
</evidence>
<sequence>MRELTALEINEVSGGVIIVGGFVGGPVAAVIGTAYVGAVMLYKLLISALSVITTSNTTT</sequence>
<accession>A0A3N6SLE7</accession>
<proteinExistence type="predicted"/>